<dbReference type="SUPFAM" id="SSF57716">
    <property type="entry name" value="Glucocorticoid receptor-like (DNA-binding domain)"/>
    <property type="match status" value="1"/>
</dbReference>
<keyword evidence="1" id="KW-0479">Metal-binding</keyword>
<dbReference type="GO" id="GO:0046872">
    <property type="term" value="F:metal ion binding"/>
    <property type="evidence" value="ECO:0007669"/>
    <property type="project" value="UniProtKB-KW"/>
</dbReference>
<sequence>MSRVVEETPRERTKRWQDIAAKKADELRPKEAICSSCGKELKEGEFIAVQGRILCAECYAQELEASMDMGAADGAGAG</sequence>
<keyword evidence="2" id="KW-0862">Zinc</keyword>
<evidence type="ECO:0000313" key="4">
    <source>
        <dbReference type="EMBL" id="QNO56257.1"/>
    </source>
</evidence>
<evidence type="ECO:0000259" key="3">
    <source>
        <dbReference type="Pfam" id="PF00412"/>
    </source>
</evidence>
<evidence type="ECO:0000256" key="1">
    <source>
        <dbReference type="ARBA" id="ARBA00022723"/>
    </source>
</evidence>
<protein>
    <recommendedName>
        <fullName evidence="3">LIM zinc-binding domain-containing protein</fullName>
    </recommendedName>
</protein>
<dbReference type="Pfam" id="PF00412">
    <property type="entry name" value="LIM"/>
    <property type="match status" value="1"/>
</dbReference>
<dbReference type="EMBL" id="MT631651">
    <property type="protein sequence ID" value="QNO56257.1"/>
    <property type="molecule type" value="Genomic_DNA"/>
</dbReference>
<evidence type="ECO:0000256" key="2">
    <source>
        <dbReference type="ARBA" id="ARBA00022833"/>
    </source>
</evidence>
<reference evidence="4" key="1">
    <citation type="submission" date="2020-06" db="EMBL/GenBank/DDBJ databases">
        <title>Unique genomic features of the anaerobic methanotrophic archaea.</title>
        <authorList>
            <person name="Chadwick G.L."/>
            <person name="Skennerton C.T."/>
            <person name="Laso-Perez R."/>
            <person name="Leu A.O."/>
            <person name="Speth D.R."/>
            <person name="Yu H."/>
            <person name="Morgan-Lang C."/>
            <person name="Hatzenpichler R."/>
            <person name="Goudeau D."/>
            <person name="Malmstrom R."/>
            <person name="Brazelton W.J."/>
            <person name="Woyke T."/>
            <person name="Hallam S.J."/>
            <person name="Tyson G.W."/>
            <person name="Wegener G."/>
            <person name="Boetius A."/>
            <person name="Orphan V."/>
        </authorList>
    </citation>
    <scope>NUCLEOTIDE SEQUENCE</scope>
</reference>
<proteinExistence type="predicted"/>
<organism evidence="4">
    <name type="scientific">Candidatus Methanophaga sp. ANME-1 ERB7</name>
    <dbReference type="NCBI Taxonomy" id="2759913"/>
    <lineage>
        <taxon>Archaea</taxon>
        <taxon>Methanobacteriati</taxon>
        <taxon>Methanobacteriota</taxon>
        <taxon>Stenosarchaea group</taxon>
        <taxon>Methanomicrobia</taxon>
        <taxon>Candidatus Methanophagales</taxon>
        <taxon>Candidatus Methanophagaceae</taxon>
        <taxon>Candidatus Methanophaga</taxon>
    </lineage>
</organism>
<name>A0A7G9Z7M3_9EURY</name>
<dbReference type="AlphaFoldDB" id="A0A7G9Z7M3"/>
<gene>
    <name evidence="4" type="ORF">INNEFFPN_00016</name>
</gene>
<feature type="domain" description="LIM zinc-binding" evidence="3">
    <location>
        <begin position="33"/>
        <end position="61"/>
    </location>
</feature>
<dbReference type="InterPro" id="IPR001781">
    <property type="entry name" value="Znf_LIM"/>
</dbReference>
<accession>A0A7G9Z7M3</accession>
<dbReference type="Gene3D" id="2.10.110.10">
    <property type="entry name" value="Cysteine Rich Protein"/>
    <property type="match status" value="1"/>
</dbReference>